<feature type="domain" description="Peptidase S1" evidence="3">
    <location>
        <begin position="1"/>
        <end position="101"/>
    </location>
</feature>
<dbReference type="OrthoDB" id="6754382at2759"/>
<dbReference type="Proteomes" id="UP000801492">
    <property type="component" value="Unassembled WGS sequence"/>
</dbReference>
<dbReference type="InterPro" id="IPR051487">
    <property type="entry name" value="Ser/Thr_Proteases_Immune/Dev"/>
</dbReference>
<comment type="similarity">
    <text evidence="2">Belongs to the peptidase S1 family. CLIP subfamily.</text>
</comment>
<evidence type="ECO:0000259" key="3">
    <source>
        <dbReference type="PROSITE" id="PS50240"/>
    </source>
</evidence>
<organism evidence="4 5">
    <name type="scientific">Ignelater luminosus</name>
    <name type="common">Cucubano</name>
    <name type="synonym">Pyrophorus luminosus</name>
    <dbReference type="NCBI Taxonomy" id="2038154"/>
    <lineage>
        <taxon>Eukaryota</taxon>
        <taxon>Metazoa</taxon>
        <taxon>Ecdysozoa</taxon>
        <taxon>Arthropoda</taxon>
        <taxon>Hexapoda</taxon>
        <taxon>Insecta</taxon>
        <taxon>Pterygota</taxon>
        <taxon>Neoptera</taxon>
        <taxon>Endopterygota</taxon>
        <taxon>Coleoptera</taxon>
        <taxon>Polyphaga</taxon>
        <taxon>Elateriformia</taxon>
        <taxon>Elateroidea</taxon>
        <taxon>Elateridae</taxon>
        <taxon>Agrypninae</taxon>
        <taxon>Pyrophorini</taxon>
        <taxon>Ignelater</taxon>
    </lineage>
</organism>
<dbReference type="PANTHER" id="PTHR24256">
    <property type="entry name" value="TRYPTASE-RELATED"/>
    <property type="match status" value="1"/>
</dbReference>
<dbReference type="InterPro" id="IPR001254">
    <property type="entry name" value="Trypsin_dom"/>
</dbReference>
<accession>A0A8K0GC38</accession>
<proteinExistence type="inferred from homology"/>
<dbReference type="Gene3D" id="2.40.10.10">
    <property type="entry name" value="Trypsin-like serine proteases"/>
    <property type="match status" value="1"/>
</dbReference>
<evidence type="ECO:0000256" key="1">
    <source>
        <dbReference type="ARBA" id="ARBA00023157"/>
    </source>
</evidence>
<evidence type="ECO:0000256" key="2">
    <source>
        <dbReference type="ARBA" id="ARBA00024195"/>
    </source>
</evidence>
<dbReference type="AlphaFoldDB" id="A0A8K0GC38"/>
<keyword evidence="1" id="KW-1015">Disulfide bond</keyword>
<dbReference type="InterPro" id="IPR043504">
    <property type="entry name" value="Peptidase_S1_PA_chymotrypsin"/>
</dbReference>
<evidence type="ECO:0000313" key="4">
    <source>
        <dbReference type="EMBL" id="KAF2892858.1"/>
    </source>
</evidence>
<dbReference type="GO" id="GO:0006508">
    <property type="term" value="P:proteolysis"/>
    <property type="evidence" value="ECO:0007669"/>
    <property type="project" value="InterPro"/>
</dbReference>
<sequence length="101" mass="11575">ELKELSIPMIPYEQCYEQVPPNFRGFITYDKVCAGILDAGQSTCQGDSGGRLAFMHTNEKYFLRGIVSTFPATSERFCDSDQYGIYTSISKYIDFIREQIY</sequence>
<dbReference type="GO" id="GO:0004252">
    <property type="term" value="F:serine-type endopeptidase activity"/>
    <property type="evidence" value="ECO:0007669"/>
    <property type="project" value="InterPro"/>
</dbReference>
<dbReference type="SUPFAM" id="SSF50494">
    <property type="entry name" value="Trypsin-like serine proteases"/>
    <property type="match status" value="1"/>
</dbReference>
<dbReference type="Pfam" id="PF00089">
    <property type="entry name" value="Trypsin"/>
    <property type="match status" value="1"/>
</dbReference>
<feature type="non-terminal residue" evidence="4">
    <location>
        <position position="1"/>
    </location>
</feature>
<evidence type="ECO:0000313" key="5">
    <source>
        <dbReference type="Proteomes" id="UP000801492"/>
    </source>
</evidence>
<reference evidence="4" key="1">
    <citation type="submission" date="2019-08" db="EMBL/GenBank/DDBJ databases">
        <title>The genome of the North American firefly Photinus pyralis.</title>
        <authorList>
            <consortium name="Photinus pyralis genome working group"/>
            <person name="Fallon T.R."/>
            <person name="Sander Lower S.E."/>
            <person name="Weng J.-K."/>
        </authorList>
    </citation>
    <scope>NUCLEOTIDE SEQUENCE</scope>
    <source>
        <strain evidence="4">TRF0915ILg1</strain>
        <tissue evidence="4">Whole body</tissue>
    </source>
</reference>
<keyword evidence="5" id="KW-1185">Reference proteome</keyword>
<comment type="caution">
    <text evidence="4">The sequence shown here is derived from an EMBL/GenBank/DDBJ whole genome shotgun (WGS) entry which is preliminary data.</text>
</comment>
<dbReference type="EMBL" id="VTPC01008407">
    <property type="protein sequence ID" value="KAF2892858.1"/>
    <property type="molecule type" value="Genomic_DNA"/>
</dbReference>
<gene>
    <name evidence="4" type="ORF">ILUMI_13309</name>
</gene>
<protein>
    <recommendedName>
        <fullName evidence="3">Peptidase S1 domain-containing protein</fullName>
    </recommendedName>
</protein>
<dbReference type="InterPro" id="IPR009003">
    <property type="entry name" value="Peptidase_S1_PA"/>
</dbReference>
<dbReference type="PROSITE" id="PS50240">
    <property type="entry name" value="TRYPSIN_DOM"/>
    <property type="match status" value="1"/>
</dbReference>
<name>A0A8K0GC38_IGNLU</name>